<protein>
    <submittedName>
        <fullName evidence="2">Uncharacterized protein</fullName>
    </submittedName>
</protein>
<feature type="region of interest" description="Disordered" evidence="1">
    <location>
        <begin position="1"/>
        <end position="53"/>
    </location>
</feature>
<organism evidence="2 3">
    <name type="scientific">Ascobolus immersus RN42</name>
    <dbReference type="NCBI Taxonomy" id="1160509"/>
    <lineage>
        <taxon>Eukaryota</taxon>
        <taxon>Fungi</taxon>
        <taxon>Dikarya</taxon>
        <taxon>Ascomycota</taxon>
        <taxon>Pezizomycotina</taxon>
        <taxon>Pezizomycetes</taxon>
        <taxon>Pezizales</taxon>
        <taxon>Ascobolaceae</taxon>
        <taxon>Ascobolus</taxon>
    </lineage>
</organism>
<feature type="region of interest" description="Disordered" evidence="1">
    <location>
        <begin position="407"/>
        <end position="667"/>
    </location>
</feature>
<feature type="compositionally biased region" description="Basic and acidic residues" evidence="1">
    <location>
        <begin position="596"/>
        <end position="614"/>
    </location>
</feature>
<feature type="compositionally biased region" description="Basic and acidic residues" evidence="1">
    <location>
        <begin position="509"/>
        <end position="527"/>
    </location>
</feature>
<dbReference type="Proteomes" id="UP000275078">
    <property type="component" value="Unassembled WGS sequence"/>
</dbReference>
<keyword evidence="3" id="KW-1185">Reference proteome</keyword>
<reference evidence="2 3" key="1">
    <citation type="journal article" date="2018" name="Nat. Ecol. Evol.">
        <title>Pezizomycetes genomes reveal the molecular basis of ectomycorrhizal truffle lifestyle.</title>
        <authorList>
            <person name="Murat C."/>
            <person name="Payen T."/>
            <person name="Noel B."/>
            <person name="Kuo A."/>
            <person name="Morin E."/>
            <person name="Chen J."/>
            <person name="Kohler A."/>
            <person name="Krizsan K."/>
            <person name="Balestrini R."/>
            <person name="Da Silva C."/>
            <person name="Montanini B."/>
            <person name="Hainaut M."/>
            <person name="Levati E."/>
            <person name="Barry K.W."/>
            <person name="Belfiori B."/>
            <person name="Cichocki N."/>
            <person name="Clum A."/>
            <person name="Dockter R.B."/>
            <person name="Fauchery L."/>
            <person name="Guy J."/>
            <person name="Iotti M."/>
            <person name="Le Tacon F."/>
            <person name="Lindquist E.A."/>
            <person name="Lipzen A."/>
            <person name="Malagnac F."/>
            <person name="Mello A."/>
            <person name="Molinier V."/>
            <person name="Miyauchi S."/>
            <person name="Poulain J."/>
            <person name="Riccioni C."/>
            <person name="Rubini A."/>
            <person name="Sitrit Y."/>
            <person name="Splivallo R."/>
            <person name="Traeger S."/>
            <person name="Wang M."/>
            <person name="Zifcakova L."/>
            <person name="Wipf D."/>
            <person name="Zambonelli A."/>
            <person name="Paolocci F."/>
            <person name="Nowrousian M."/>
            <person name="Ottonello S."/>
            <person name="Baldrian P."/>
            <person name="Spatafora J.W."/>
            <person name="Henrissat B."/>
            <person name="Nagy L.G."/>
            <person name="Aury J.M."/>
            <person name="Wincker P."/>
            <person name="Grigoriev I.V."/>
            <person name="Bonfante P."/>
            <person name="Martin F.M."/>
        </authorList>
    </citation>
    <scope>NUCLEOTIDE SEQUENCE [LARGE SCALE GENOMIC DNA]</scope>
    <source>
        <strain evidence="2 3">RN42</strain>
    </source>
</reference>
<feature type="compositionally biased region" description="Basic and acidic residues" evidence="1">
    <location>
        <begin position="1"/>
        <end position="21"/>
    </location>
</feature>
<gene>
    <name evidence="2" type="ORF">BJ508DRAFT_35147</name>
</gene>
<name>A0A3N4HME0_ASCIM</name>
<proteinExistence type="predicted"/>
<dbReference type="EMBL" id="ML119790">
    <property type="protein sequence ID" value="RPA74417.1"/>
    <property type="molecule type" value="Genomic_DNA"/>
</dbReference>
<feature type="compositionally biased region" description="Polar residues" evidence="1">
    <location>
        <begin position="443"/>
        <end position="453"/>
    </location>
</feature>
<feature type="compositionally biased region" description="Basic and acidic residues" evidence="1">
    <location>
        <begin position="634"/>
        <end position="650"/>
    </location>
</feature>
<accession>A0A3N4HME0</accession>
<evidence type="ECO:0000313" key="2">
    <source>
        <dbReference type="EMBL" id="RPA74417.1"/>
    </source>
</evidence>
<dbReference type="AlphaFoldDB" id="A0A3N4HME0"/>
<evidence type="ECO:0000256" key="1">
    <source>
        <dbReference type="SAM" id="MobiDB-lite"/>
    </source>
</evidence>
<evidence type="ECO:0000313" key="3">
    <source>
        <dbReference type="Proteomes" id="UP000275078"/>
    </source>
</evidence>
<sequence>MQGRERRYTHVDSLREREFSQKARNPQYSHPYFEPAPLSEPLASREAPSQDHAPFMLPSDSDILASISSYRPTPGDAMKERRVQETVRILDALMVQSRCKLNCCIGGSTETPERRDAGKCAREIMKSLNPKDRTRAQEMFAEMIKTDLRCLPWVEFGARTIQNYKTILGEIIQKYVSFSNEILDKAKVDEIHLLVRSECGRCSDSESCEVDFSAVEDAVTFTDNHASALRRILYLLLQYFRFDHRLTMGKSSREPELKCLQSVADDLNVIVDAMRKKVRKDWTTCIRKLPKYEINSQLQNTWRENVLNFWYQLEKGIDAILAIYVGRSSRVPGFASFSEMAQHAGALGYNLYWQPMDQFWKALPDFVPEAFRRGSPLVKAPEKYPEWSKRVKEKSAALLAPRLQAQDQFYPPEIKPRSRPNRVPNSANTDASEFAHPAPLASQPVSSQWNGNQPPAKRPSRKSLPVSTPPQHYPHEHPMPHSFPEVPHPTSQRQGTGLRRSDVLPPAPRPEHVDPRGPHRRMSETHYSDPLAVNSRPPVPLPSRRDSYHPSGPIPRVGGSSAAHAAPLGVASQPVPRYPNEPQISIVGPRFMGNHEASRDGKARVPGRYDEPERGNVQPEVGSSQRYGHVGRYGQEREERRQHRSQEEHRRASHHQSQLGQGAGGYY</sequence>